<sequence>MLSSRGIKKAELPKIPWRYAPPHTYNKESNPAGLISFGMAEHVTFTEDSVGYGSSSSTPNRLPKAVASHLNNILKPLSPIEPETVIVASGITAIGSMLSFTLAEPTDGILVSRPVYGRFELDYGVEADVQIVYADTDPEEAFTPAVVDKYEAALKRAEENGTKVRAVLIVNPHNPVGAWKFSGSVINTNSISSVTKYTHPVSLTRETRMLSLSLRSYLSQDNQDFAAGGLHLGFLITQNTALRQACKAILSVPTPRLHNASTASITIGATILEDQDFITQFTQESRQSLASTYRIATSILNHEGINYVKGGNAGFFIYIDLSSYLPYPDRSVREREFALAQRFLDAGVFLHPGEEHGKESGWFRLVFAHEEQVLREGLWRFCEVLADAKVF</sequence>
<dbReference type="Gene3D" id="3.90.1150.10">
    <property type="entry name" value="Aspartate Aminotransferase, domain 1"/>
    <property type="match status" value="1"/>
</dbReference>
<gene>
    <name evidence="3" type="ORF">AO090003000377</name>
</gene>
<dbReference type="STRING" id="510516.Q2ULK4"/>
<dbReference type="InterPro" id="IPR004839">
    <property type="entry name" value="Aminotransferase_I/II_large"/>
</dbReference>
<name>Q2ULK4_ASPOR</name>
<evidence type="ECO:0000313" key="4">
    <source>
        <dbReference type="Proteomes" id="UP000006564"/>
    </source>
</evidence>
<dbReference type="HOGENOM" id="CLU_017584_1_2_1"/>
<dbReference type="Pfam" id="PF00155">
    <property type="entry name" value="Aminotran_1_2"/>
    <property type="match status" value="2"/>
</dbReference>
<dbReference type="GeneID" id="5991547"/>
<dbReference type="InterPro" id="IPR015421">
    <property type="entry name" value="PyrdxlP-dep_Trfase_major"/>
</dbReference>
<dbReference type="Gene3D" id="3.40.640.10">
    <property type="entry name" value="Type I PLP-dependent aspartate aminotransferase-like (Major domain)"/>
    <property type="match status" value="1"/>
</dbReference>
<dbReference type="InterPro" id="IPR015422">
    <property type="entry name" value="PyrdxlP-dep_Trfase_small"/>
</dbReference>
<dbReference type="PANTHER" id="PTHR43795">
    <property type="entry name" value="BIFUNCTIONAL ASPARTATE AMINOTRANSFERASE AND GLUTAMATE/ASPARTATE-PREPHENATE AMINOTRANSFERASE-RELATED"/>
    <property type="match status" value="1"/>
</dbReference>
<reference evidence="3 4" key="1">
    <citation type="journal article" date="2005" name="Nature">
        <title>Genome sequencing and analysis of Aspergillus oryzae.</title>
        <authorList>
            <person name="Machida M."/>
            <person name="Asai K."/>
            <person name="Sano M."/>
            <person name="Tanaka T."/>
            <person name="Kumagai T."/>
            <person name="Terai G."/>
            <person name="Kusumoto K."/>
            <person name="Arima T."/>
            <person name="Akita O."/>
            <person name="Kashiwagi Y."/>
            <person name="Abe K."/>
            <person name="Gomi K."/>
            <person name="Horiuchi H."/>
            <person name="Kitamoto K."/>
            <person name="Kobayashi T."/>
            <person name="Takeuchi M."/>
            <person name="Denning D.W."/>
            <person name="Galagan J.E."/>
            <person name="Nierman W.C."/>
            <person name="Yu J."/>
            <person name="Archer D.B."/>
            <person name="Bennett J.W."/>
            <person name="Bhatnagar D."/>
            <person name="Cleveland T.E."/>
            <person name="Fedorova N.D."/>
            <person name="Gotoh O."/>
            <person name="Horikawa H."/>
            <person name="Hosoyama A."/>
            <person name="Ichinomiya M."/>
            <person name="Igarashi R."/>
            <person name="Iwashita K."/>
            <person name="Juvvadi P.R."/>
            <person name="Kato M."/>
            <person name="Kato Y."/>
            <person name="Kin T."/>
            <person name="Kokubun A."/>
            <person name="Maeda H."/>
            <person name="Maeyama N."/>
            <person name="Maruyama J."/>
            <person name="Nagasaki H."/>
            <person name="Nakajima T."/>
            <person name="Oda K."/>
            <person name="Okada K."/>
            <person name="Paulsen I."/>
            <person name="Sakamoto K."/>
            <person name="Sawano T."/>
            <person name="Takahashi M."/>
            <person name="Takase K."/>
            <person name="Terabayashi Y."/>
            <person name="Wortman J."/>
            <person name="Yamada O."/>
            <person name="Yamagata Y."/>
            <person name="Anazawa H."/>
            <person name="Hata Y."/>
            <person name="Koide Y."/>
            <person name="Komori T."/>
            <person name="Koyama Y."/>
            <person name="Minetoki T."/>
            <person name="Suharnan S."/>
            <person name="Tanaka A."/>
            <person name="Isono K."/>
            <person name="Kuhara S."/>
            <person name="Ogasawara N."/>
            <person name="Kikuchi H."/>
        </authorList>
    </citation>
    <scope>NUCLEOTIDE SEQUENCE [LARGE SCALE GENOMIC DNA]</scope>
    <source>
        <strain evidence="4">ATCC 42149 / RIB 40</strain>
    </source>
</reference>
<protein>
    <submittedName>
        <fullName evidence="3">DNA, SC003</fullName>
    </submittedName>
</protein>
<organism evidence="3 4">
    <name type="scientific">Aspergillus oryzae (strain ATCC 42149 / RIB 40)</name>
    <name type="common">Yellow koji mold</name>
    <dbReference type="NCBI Taxonomy" id="510516"/>
    <lineage>
        <taxon>Eukaryota</taxon>
        <taxon>Fungi</taxon>
        <taxon>Dikarya</taxon>
        <taxon>Ascomycota</taxon>
        <taxon>Pezizomycotina</taxon>
        <taxon>Eurotiomycetes</taxon>
        <taxon>Eurotiomycetidae</taxon>
        <taxon>Eurotiales</taxon>
        <taxon>Aspergillaceae</taxon>
        <taxon>Aspergillus</taxon>
        <taxon>Aspergillus subgen. Circumdati</taxon>
    </lineage>
</organism>
<keyword evidence="4" id="KW-1185">Reference proteome</keyword>
<dbReference type="GO" id="GO:0008483">
    <property type="term" value="F:transaminase activity"/>
    <property type="evidence" value="ECO:0007669"/>
    <property type="project" value="TreeGrafter"/>
</dbReference>
<dbReference type="EMBL" id="AP007155">
    <property type="protein sequence ID" value="BAE57561.1"/>
    <property type="molecule type" value="Genomic_DNA"/>
</dbReference>
<feature type="domain" description="Aminotransferase class I/classII large" evidence="2">
    <location>
        <begin position="224"/>
        <end position="378"/>
    </location>
</feature>
<dbReference type="Proteomes" id="UP000006564">
    <property type="component" value="Chromosome 2"/>
</dbReference>
<keyword evidence="1" id="KW-0663">Pyridoxal phosphate</keyword>
<proteinExistence type="predicted"/>
<dbReference type="GO" id="GO:0006520">
    <property type="term" value="P:amino acid metabolic process"/>
    <property type="evidence" value="ECO:0007669"/>
    <property type="project" value="TreeGrafter"/>
</dbReference>
<dbReference type="InterPro" id="IPR015424">
    <property type="entry name" value="PyrdxlP-dep_Trfase"/>
</dbReference>
<evidence type="ECO:0000313" key="3">
    <source>
        <dbReference type="EMBL" id="BAE57561.1"/>
    </source>
</evidence>
<dbReference type="SUPFAM" id="SSF53383">
    <property type="entry name" value="PLP-dependent transferases"/>
    <property type="match status" value="1"/>
</dbReference>
<dbReference type="KEGG" id="aor:AO090003000377"/>
<dbReference type="InterPro" id="IPR050478">
    <property type="entry name" value="Ethylene_sulfur-biosynth"/>
</dbReference>
<evidence type="ECO:0000256" key="1">
    <source>
        <dbReference type="ARBA" id="ARBA00022898"/>
    </source>
</evidence>
<evidence type="ECO:0000259" key="2">
    <source>
        <dbReference type="Pfam" id="PF00155"/>
    </source>
</evidence>
<dbReference type="PANTHER" id="PTHR43795:SF39">
    <property type="entry name" value="AMINOTRANSFERASE CLASS I_CLASSII DOMAIN-CONTAINING PROTEIN"/>
    <property type="match status" value="1"/>
</dbReference>
<dbReference type="GO" id="GO:0030170">
    <property type="term" value="F:pyridoxal phosphate binding"/>
    <property type="evidence" value="ECO:0007669"/>
    <property type="project" value="InterPro"/>
</dbReference>
<feature type="domain" description="Aminotransferase class I/classII large" evidence="2">
    <location>
        <begin position="62"/>
        <end position="178"/>
    </location>
</feature>
<dbReference type="AlphaFoldDB" id="Q2ULK4"/>
<dbReference type="OMA" id="KIPWRYA"/>
<dbReference type="EMBL" id="BA000050">
    <property type="protein sequence ID" value="BAE57561.1"/>
    <property type="molecule type" value="Genomic_DNA"/>
</dbReference>
<accession>Q2ULK4</accession>
<dbReference type="RefSeq" id="XP_023089940.1">
    <property type="nucleotide sequence ID" value="XM_023234864.1"/>
</dbReference>